<gene>
    <name evidence="1" type="ORF">LCGC14_2506570</name>
</gene>
<comment type="caution">
    <text evidence="1">The sequence shown here is derived from an EMBL/GenBank/DDBJ whole genome shotgun (WGS) entry which is preliminary data.</text>
</comment>
<accession>A0A0F9B137</accession>
<name>A0A0F9B137_9ZZZZ</name>
<proteinExistence type="predicted"/>
<evidence type="ECO:0000313" key="1">
    <source>
        <dbReference type="EMBL" id="KKL15340.1"/>
    </source>
</evidence>
<organism evidence="1">
    <name type="scientific">marine sediment metagenome</name>
    <dbReference type="NCBI Taxonomy" id="412755"/>
    <lineage>
        <taxon>unclassified sequences</taxon>
        <taxon>metagenomes</taxon>
        <taxon>ecological metagenomes</taxon>
    </lineage>
</organism>
<protein>
    <submittedName>
        <fullName evidence="1">Uncharacterized protein</fullName>
    </submittedName>
</protein>
<dbReference type="AlphaFoldDB" id="A0A0F9B137"/>
<dbReference type="EMBL" id="LAZR01040096">
    <property type="protein sequence ID" value="KKL15340.1"/>
    <property type="molecule type" value="Genomic_DNA"/>
</dbReference>
<reference evidence="1" key="1">
    <citation type="journal article" date="2015" name="Nature">
        <title>Complex archaea that bridge the gap between prokaryotes and eukaryotes.</title>
        <authorList>
            <person name="Spang A."/>
            <person name="Saw J.H."/>
            <person name="Jorgensen S.L."/>
            <person name="Zaremba-Niedzwiedzka K."/>
            <person name="Martijn J."/>
            <person name="Lind A.E."/>
            <person name="van Eijk R."/>
            <person name="Schleper C."/>
            <person name="Guy L."/>
            <person name="Ettema T.J."/>
        </authorList>
    </citation>
    <scope>NUCLEOTIDE SEQUENCE</scope>
</reference>
<sequence length="74" mass="8519">MKVRTDDNWSVLYRDGEPVAAWDREECVLEIEAGLDMEDLKGIVQELMSLLHEYLSADVMPLPENPANIPYIRN</sequence>